<feature type="transmembrane region" description="Helical" evidence="1">
    <location>
        <begin position="61"/>
        <end position="80"/>
    </location>
</feature>
<proteinExistence type="predicted"/>
<sequence length="551" mass="62262">MITSIAGFNLKKLLNKVDWKLLLFLMLFLNVKLVVKIPAIIIIYLLQFNFRFGFSFKNSRLPLFYVLIVVLAFFGLLINGSYHQPHYIAVFLTGIGFWLLCLLAVHQIKLSVERNDVETLHSTVLVFFVINAVVSFYNIGIIIHEIGTINPYRYQGEYQKYFISTGDYIKGLTFDISTTNAVINAFGVIYFLSRKNAVMVLACMAVLLLTGSNFVNLALLSILGFLFIFKSTRDQKSLIVICLMFLVIFLVQVSPQNNKYVGETFKDIIHPPRPPFASRVIALKKDSIPTPEDIKRKFAQNYLDSIKAIRNKAAINKHTYPELPGVIKTEQGRILIPVADINTRPYQTPTDTSNEQRLLLAFIDNHKTVLALSGRDTFQPGGLPGKAISLLQTVKFLQHHPAKIIAGDGMGNFSSKLAFKATGLGFNGGYPAKYAYINNDFLLNHLDVYLNFFSKASGLHSLTNSPYSVYDQLLAEYGLAGLLVFVIFYLGFFAKHYKKLTYGIPLLMLLLAVLFIDYWFEQLSVIVFFELLLLLNIKETTKPATINYALQ</sequence>
<feature type="transmembrane region" description="Helical" evidence="1">
    <location>
        <begin position="87"/>
        <end position="105"/>
    </location>
</feature>
<feature type="transmembrane region" description="Helical" evidence="1">
    <location>
        <begin position="474"/>
        <end position="493"/>
    </location>
</feature>
<comment type="caution">
    <text evidence="2">The sequence shown here is derived from an EMBL/GenBank/DDBJ whole genome shotgun (WGS) entry which is preliminary data.</text>
</comment>
<accession>A0A562TYN7</accession>
<keyword evidence="3" id="KW-1185">Reference proteome</keyword>
<evidence type="ECO:0008006" key="4">
    <source>
        <dbReference type="Google" id="ProtNLM"/>
    </source>
</evidence>
<feature type="transmembrane region" description="Helical" evidence="1">
    <location>
        <begin position="21"/>
        <end position="46"/>
    </location>
</feature>
<protein>
    <recommendedName>
        <fullName evidence="4">O-antigen ligase-like membrane protein</fullName>
    </recommendedName>
</protein>
<reference evidence="2 3" key="1">
    <citation type="submission" date="2019-07" db="EMBL/GenBank/DDBJ databases">
        <title>Genomic Encyclopedia of Archaeal and Bacterial Type Strains, Phase II (KMG-II): from individual species to whole genera.</title>
        <authorList>
            <person name="Goeker M."/>
        </authorList>
    </citation>
    <scope>NUCLEOTIDE SEQUENCE [LARGE SCALE GENOMIC DNA]</scope>
    <source>
        <strain evidence="2 3">ATCC BAA-1854</strain>
    </source>
</reference>
<dbReference type="RefSeq" id="WP_144913598.1">
    <property type="nucleotide sequence ID" value="NZ_VLLI01000008.1"/>
</dbReference>
<dbReference type="Proteomes" id="UP000317010">
    <property type="component" value="Unassembled WGS sequence"/>
</dbReference>
<evidence type="ECO:0000313" key="2">
    <source>
        <dbReference type="EMBL" id="TWI98712.1"/>
    </source>
</evidence>
<dbReference type="EMBL" id="VLLI01000008">
    <property type="protein sequence ID" value="TWI98712.1"/>
    <property type="molecule type" value="Genomic_DNA"/>
</dbReference>
<keyword evidence="1" id="KW-0472">Membrane</keyword>
<feature type="transmembrane region" description="Helical" evidence="1">
    <location>
        <begin position="125"/>
        <end position="147"/>
    </location>
</feature>
<gene>
    <name evidence="2" type="ORF">JN11_02900</name>
</gene>
<feature type="transmembrane region" description="Helical" evidence="1">
    <location>
        <begin position="500"/>
        <end position="520"/>
    </location>
</feature>
<dbReference type="AlphaFoldDB" id="A0A562TYN7"/>
<keyword evidence="1" id="KW-0812">Transmembrane</keyword>
<evidence type="ECO:0000256" key="1">
    <source>
        <dbReference type="SAM" id="Phobius"/>
    </source>
</evidence>
<keyword evidence="1" id="KW-1133">Transmembrane helix</keyword>
<organism evidence="2 3">
    <name type="scientific">Mucilaginibacter frigoritolerans</name>
    <dbReference type="NCBI Taxonomy" id="652788"/>
    <lineage>
        <taxon>Bacteria</taxon>
        <taxon>Pseudomonadati</taxon>
        <taxon>Bacteroidota</taxon>
        <taxon>Sphingobacteriia</taxon>
        <taxon>Sphingobacteriales</taxon>
        <taxon>Sphingobacteriaceae</taxon>
        <taxon>Mucilaginibacter</taxon>
    </lineage>
</organism>
<dbReference type="OrthoDB" id="1432372at2"/>
<feature type="transmembrane region" description="Helical" evidence="1">
    <location>
        <begin position="238"/>
        <end position="255"/>
    </location>
</feature>
<name>A0A562TYN7_9SPHI</name>
<evidence type="ECO:0000313" key="3">
    <source>
        <dbReference type="Proteomes" id="UP000317010"/>
    </source>
</evidence>
<feature type="transmembrane region" description="Helical" evidence="1">
    <location>
        <begin position="168"/>
        <end position="192"/>
    </location>
</feature>
<feature type="transmembrane region" description="Helical" evidence="1">
    <location>
        <begin position="198"/>
        <end position="226"/>
    </location>
</feature>